<dbReference type="RefSeq" id="WP_326072328.1">
    <property type="nucleotide sequence ID" value="NZ_JARLKY010000026.1"/>
</dbReference>
<reference evidence="1 2" key="1">
    <citation type="submission" date="2023-03" db="EMBL/GenBank/DDBJ databases">
        <title>Bacillus Genome Sequencing.</title>
        <authorList>
            <person name="Dunlap C."/>
        </authorList>
    </citation>
    <scope>NUCLEOTIDE SEQUENCE [LARGE SCALE GENOMIC DNA]</scope>
    <source>
        <strain evidence="1 2">BD-533</strain>
    </source>
</reference>
<name>A0ABU6G254_9BACL</name>
<organism evidence="1 2">
    <name type="scientific">Paenibacillus alba</name>
    <dbReference type="NCBI Taxonomy" id="1197127"/>
    <lineage>
        <taxon>Bacteria</taxon>
        <taxon>Bacillati</taxon>
        <taxon>Bacillota</taxon>
        <taxon>Bacilli</taxon>
        <taxon>Bacillales</taxon>
        <taxon>Paenibacillaceae</taxon>
        <taxon>Paenibacillus</taxon>
    </lineage>
</organism>
<evidence type="ECO:0000313" key="1">
    <source>
        <dbReference type="EMBL" id="MEC0228046.1"/>
    </source>
</evidence>
<dbReference type="EMBL" id="JARLKY010000026">
    <property type="protein sequence ID" value="MEC0228046.1"/>
    <property type="molecule type" value="Genomic_DNA"/>
</dbReference>
<comment type="caution">
    <text evidence="1">The sequence shown here is derived from an EMBL/GenBank/DDBJ whole genome shotgun (WGS) entry which is preliminary data.</text>
</comment>
<keyword evidence="2" id="KW-1185">Reference proteome</keyword>
<evidence type="ECO:0000313" key="2">
    <source>
        <dbReference type="Proteomes" id="UP001338137"/>
    </source>
</evidence>
<dbReference type="Proteomes" id="UP001338137">
    <property type="component" value="Unassembled WGS sequence"/>
</dbReference>
<protein>
    <submittedName>
        <fullName evidence="1">Uncharacterized protein</fullName>
    </submittedName>
</protein>
<gene>
    <name evidence="1" type="ORF">P4I72_13020</name>
</gene>
<proteinExistence type="predicted"/>
<accession>A0ABU6G254</accession>
<sequence length="144" mass="16483">MAVEKRNKLALVVPFIGKLNIVQIRDQPINSKYTLIDIIELEKYHFKFISSLCLPTNHQVTYGFELTIFNQSIQVLGGITLVSNTENEYVYKAIIKQDKHADTDSEMIYMINQLAAKQNNKYGKLVKSYSTESLSMENTVDLIC</sequence>